<feature type="DNA-binding region" description="Homeobox" evidence="9">
    <location>
        <begin position="110"/>
        <end position="169"/>
    </location>
</feature>
<evidence type="ECO:0000256" key="7">
    <source>
        <dbReference type="ARBA" id="ARBA00023163"/>
    </source>
</evidence>
<comment type="similarity">
    <text evidence="2">Belongs to the paired homeobox family.</text>
</comment>
<dbReference type="InterPro" id="IPR001523">
    <property type="entry name" value="Paired_dom"/>
</dbReference>
<dbReference type="SUPFAM" id="SSF46689">
    <property type="entry name" value="Homeodomain-like"/>
    <property type="match status" value="2"/>
</dbReference>
<keyword evidence="5" id="KW-0805">Transcription regulation</keyword>
<feature type="domain" description="Homeobox" evidence="11">
    <location>
        <begin position="108"/>
        <end position="168"/>
    </location>
</feature>
<feature type="domain" description="Paired" evidence="12">
    <location>
        <begin position="1"/>
        <end position="68"/>
    </location>
</feature>
<keyword evidence="6 9" id="KW-0238">DNA-binding</keyword>
<accession>A0A819DDC6</accession>
<reference evidence="13" key="1">
    <citation type="submission" date="2021-02" db="EMBL/GenBank/DDBJ databases">
        <authorList>
            <person name="Nowell W R."/>
        </authorList>
    </citation>
    <scope>NUCLEOTIDE SEQUENCE</scope>
</reference>
<dbReference type="SMART" id="SM00389">
    <property type="entry name" value="HOX"/>
    <property type="match status" value="1"/>
</dbReference>
<dbReference type="Pfam" id="PF00292">
    <property type="entry name" value="PAX"/>
    <property type="match status" value="1"/>
</dbReference>
<dbReference type="InterPro" id="IPR009057">
    <property type="entry name" value="Homeodomain-like_sf"/>
</dbReference>
<dbReference type="InterPro" id="IPR001356">
    <property type="entry name" value="HD"/>
</dbReference>
<dbReference type="PROSITE" id="PS50071">
    <property type="entry name" value="HOMEOBOX_2"/>
    <property type="match status" value="1"/>
</dbReference>
<evidence type="ECO:0000256" key="10">
    <source>
        <dbReference type="RuleBase" id="RU000682"/>
    </source>
</evidence>
<keyword evidence="9 10" id="KW-0371">Homeobox</keyword>
<evidence type="ECO:0000256" key="1">
    <source>
        <dbReference type="ARBA" id="ARBA00004123"/>
    </source>
</evidence>
<dbReference type="InterPro" id="IPR036388">
    <property type="entry name" value="WH-like_DNA-bd_sf"/>
</dbReference>
<dbReference type="PANTHER" id="PTHR45636">
    <property type="entry name" value="PAIRED BOX PROTEIN PAX-6-RELATED-RELATED"/>
    <property type="match status" value="1"/>
</dbReference>
<gene>
    <name evidence="13" type="ORF">OKA104_LOCUS20575</name>
</gene>
<comment type="caution">
    <text evidence="13">The sequence shown here is derived from an EMBL/GenBank/DDBJ whole genome shotgun (WGS) entry which is preliminary data.</text>
</comment>
<evidence type="ECO:0000256" key="4">
    <source>
        <dbReference type="ARBA" id="ARBA00022724"/>
    </source>
</evidence>
<keyword evidence="7" id="KW-0804">Transcription</keyword>
<evidence type="ECO:0000256" key="8">
    <source>
        <dbReference type="ARBA" id="ARBA00023242"/>
    </source>
</evidence>
<dbReference type="AlphaFoldDB" id="A0A819DDC6"/>
<evidence type="ECO:0000256" key="3">
    <source>
        <dbReference type="ARBA" id="ARBA00022473"/>
    </source>
</evidence>
<keyword evidence="8 9" id="KW-0539">Nucleus</keyword>
<keyword evidence="4" id="KW-0563">Paired box</keyword>
<evidence type="ECO:0000259" key="11">
    <source>
        <dbReference type="PROSITE" id="PS50071"/>
    </source>
</evidence>
<dbReference type="Pfam" id="PF00046">
    <property type="entry name" value="Homeodomain"/>
    <property type="match status" value="1"/>
</dbReference>
<dbReference type="InterPro" id="IPR043565">
    <property type="entry name" value="PAX_fam"/>
</dbReference>
<dbReference type="GO" id="GO:0005634">
    <property type="term" value="C:nucleus"/>
    <property type="evidence" value="ECO:0007669"/>
    <property type="project" value="UniProtKB-SubCell"/>
</dbReference>
<dbReference type="Gene3D" id="1.10.10.60">
    <property type="entry name" value="Homeodomain-like"/>
    <property type="match status" value="1"/>
</dbReference>
<name>A0A819DDC6_9BILA</name>
<dbReference type="CDD" id="cd00086">
    <property type="entry name" value="homeodomain"/>
    <property type="match status" value="1"/>
</dbReference>
<organism evidence="13 14">
    <name type="scientific">Adineta steineri</name>
    <dbReference type="NCBI Taxonomy" id="433720"/>
    <lineage>
        <taxon>Eukaryota</taxon>
        <taxon>Metazoa</taxon>
        <taxon>Spiralia</taxon>
        <taxon>Gnathifera</taxon>
        <taxon>Rotifera</taxon>
        <taxon>Eurotatoria</taxon>
        <taxon>Bdelloidea</taxon>
        <taxon>Adinetida</taxon>
        <taxon>Adinetidae</taxon>
        <taxon>Adineta</taxon>
    </lineage>
</organism>
<proteinExistence type="inferred from homology"/>
<keyword evidence="3" id="KW-0217">Developmental protein</keyword>
<dbReference type="Gene3D" id="1.10.10.10">
    <property type="entry name" value="Winged helix-like DNA-binding domain superfamily/Winged helix DNA-binding domain"/>
    <property type="match status" value="1"/>
</dbReference>
<evidence type="ECO:0000256" key="9">
    <source>
        <dbReference type="PROSITE-ProRule" id="PRU00108"/>
    </source>
</evidence>
<evidence type="ECO:0000256" key="6">
    <source>
        <dbReference type="ARBA" id="ARBA00023125"/>
    </source>
</evidence>
<evidence type="ECO:0000256" key="2">
    <source>
        <dbReference type="ARBA" id="ARBA00005733"/>
    </source>
</evidence>
<dbReference type="GO" id="GO:0000978">
    <property type="term" value="F:RNA polymerase II cis-regulatory region sequence-specific DNA binding"/>
    <property type="evidence" value="ECO:0007669"/>
    <property type="project" value="TreeGrafter"/>
</dbReference>
<evidence type="ECO:0000259" key="12">
    <source>
        <dbReference type="PROSITE" id="PS51057"/>
    </source>
</evidence>
<evidence type="ECO:0000313" key="13">
    <source>
        <dbReference type="EMBL" id="CAF3835690.1"/>
    </source>
</evidence>
<dbReference type="PROSITE" id="PS51057">
    <property type="entry name" value="PAIRED_2"/>
    <property type="match status" value="1"/>
</dbReference>
<dbReference type="PANTHER" id="PTHR45636:SF41">
    <property type="entry name" value="PAIRED BOX PROTEIN PAX-6-RELATED"/>
    <property type="match status" value="1"/>
</dbReference>
<evidence type="ECO:0000313" key="14">
    <source>
        <dbReference type="Proteomes" id="UP000663881"/>
    </source>
</evidence>
<dbReference type="GO" id="GO:0000981">
    <property type="term" value="F:DNA-binding transcription factor activity, RNA polymerase II-specific"/>
    <property type="evidence" value="ECO:0007669"/>
    <property type="project" value="TreeGrafter"/>
</dbReference>
<sequence length="543" mass="60511">MDLDNGQPILNKKSCVTESDIIKTIFEFKRVNSSVFAWEIQDCLVNEMNCKLEDVPSISSIDKILENLGLTENSNSKDKHQIDNQDLEEYKKPITKDDLNGNDLRERVNVQYNQTPFTQKQKDLLEEVFNVHYYPDISQREKLALKFNVPEVKIQIWFQNRRREHRKVEKVKIRQQAQPNTLCAYQYSCGNQCYSSYQSACVNNETICINSLYNVYGINNQQTARVCGPQKQCYDTTTGVCLNGTTVCPGLDAQLCGSQCYNTSSEVCINGNVQCINSCNGTCYTNSQYCYNNTFICNVGQSVCNIQTSNSLSYYPLGLTCYNSTQYMCSNSTLCAYQYSCGNQCYSSYQSACVNNETICINSLYNVYGINNQQTARVCGPQKQCYDITTGVCLDYNNGTVCAIGSQLCSGACYNPQSQYCTGGNNTIYCQSNPSSSLCSVTSTTTTTLTTTVTSSTCCTVQNCTTNSDCCQPAPLECQCYRHNATDIYGSCANPNITPICGTSCPVQSKCKQDLDCCKCQCADITFTDSNGQIVTNKQCVRR</sequence>
<protein>
    <submittedName>
        <fullName evidence="13">Uncharacterized protein</fullName>
    </submittedName>
</protein>
<evidence type="ECO:0000256" key="5">
    <source>
        <dbReference type="ARBA" id="ARBA00023015"/>
    </source>
</evidence>
<dbReference type="Proteomes" id="UP000663881">
    <property type="component" value="Unassembled WGS sequence"/>
</dbReference>
<comment type="subcellular location">
    <subcellularLocation>
        <location evidence="1 9 10">Nucleus</location>
    </subcellularLocation>
</comment>
<dbReference type="EMBL" id="CAJOAY010001383">
    <property type="protein sequence ID" value="CAF3835690.1"/>
    <property type="molecule type" value="Genomic_DNA"/>
</dbReference>